<keyword evidence="7 9" id="KW-0012">Acyltransferase</keyword>
<keyword evidence="3" id="KW-0441">Lipid A biosynthesis</keyword>
<dbReference type="InterPro" id="IPR010137">
    <property type="entry name" value="Lipid_A_LpxA"/>
</dbReference>
<dbReference type="InterPro" id="IPR029098">
    <property type="entry name" value="Acetyltransf_C"/>
</dbReference>
<dbReference type="InterPro" id="IPR011004">
    <property type="entry name" value="Trimer_LpxA-like_sf"/>
</dbReference>
<dbReference type="InterPro" id="IPR018357">
    <property type="entry name" value="Hexapep_transf_CS"/>
</dbReference>
<dbReference type="EMBL" id="CP001739">
    <property type="protein sequence ID" value="ACZ09205.1"/>
    <property type="molecule type" value="Genomic_DNA"/>
</dbReference>
<keyword evidence="6" id="KW-0443">Lipid metabolism</keyword>
<evidence type="ECO:0000256" key="3">
    <source>
        <dbReference type="ARBA" id="ARBA00022556"/>
    </source>
</evidence>
<evidence type="ECO:0000256" key="7">
    <source>
        <dbReference type="ARBA" id="ARBA00023315"/>
    </source>
</evidence>
<dbReference type="EC" id="2.3.1.129" evidence="9"/>
<reference evidence="9 10" key="2">
    <citation type="journal article" date="2010" name="Stand. Genomic Sci.">
        <title>Complete genome sequence of Sebaldella termitidis type strain (NCTC 11300).</title>
        <authorList>
            <person name="Harmon-Smith M."/>
            <person name="Celia L."/>
            <person name="Chertkov O."/>
            <person name="Lapidus A."/>
            <person name="Copeland A."/>
            <person name="Glavina Del Rio T."/>
            <person name="Nolan M."/>
            <person name="Lucas S."/>
            <person name="Tice H."/>
            <person name="Cheng J.F."/>
            <person name="Han C."/>
            <person name="Detter J.C."/>
            <person name="Bruce D."/>
            <person name="Goodwin L."/>
            <person name="Pitluck S."/>
            <person name="Pati A."/>
            <person name="Liolios K."/>
            <person name="Ivanova N."/>
            <person name="Mavromatis K."/>
            <person name="Mikhailova N."/>
            <person name="Chen A."/>
            <person name="Palaniappan K."/>
            <person name="Land M."/>
            <person name="Hauser L."/>
            <person name="Chang Y.J."/>
            <person name="Jeffries C.D."/>
            <person name="Brettin T."/>
            <person name="Goker M."/>
            <person name="Beck B."/>
            <person name="Bristow J."/>
            <person name="Eisen J.A."/>
            <person name="Markowitz V."/>
            <person name="Hugenholtz P."/>
            <person name="Kyrpides N.C."/>
            <person name="Klenk H.P."/>
            <person name="Chen F."/>
        </authorList>
    </citation>
    <scope>NUCLEOTIDE SEQUENCE [LARGE SCALE GENOMIC DNA]</scope>
    <source>
        <strain evidence="10">ATCC 33386 / NCTC 11300</strain>
    </source>
</reference>
<dbReference type="RefSeq" id="WP_012861799.1">
    <property type="nucleotide sequence ID" value="NC_013517.1"/>
</dbReference>
<dbReference type="Gene3D" id="1.20.1180.10">
    <property type="entry name" value="Udp N-acetylglucosamine O-acyltransferase, C-terminal domain"/>
    <property type="match status" value="1"/>
</dbReference>
<dbReference type="PIRSF" id="PIRSF000456">
    <property type="entry name" value="UDP-GlcNAc_acltr"/>
    <property type="match status" value="1"/>
</dbReference>
<keyword evidence="2" id="KW-0444">Lipid biosynthesis</keyword>
<dbReference type="STRING" id="526218.Sterm_2352"/>
<dbReference type="PROSITE" id="PS00101">
    <property type="entry name" value="HEXAPEP_TRANSFERASES"/>
    <property type="match status" value="1"/>
</dbReference>
<evidence type="ECO:0000256" key="2">
    <source>
        <dbReference type="ARBA" id="ARBA00022516"/>
    </source>
</evidence>
<organism evidence="9 10">
    <name type="scientific">Sebaldella termitidis (strain ATCC 33386 / NCTC 11300)</name>
    <dbReference type="NCBI Taxonomy" id="526218"/>
    <lineage>
        <taxon>Bacteria</taxon>
        <taxon>Fusobacteriati</taxon>
        <taxon>Fusobacteriota</taxon>
        <taxon>Fusobacteriia</taxon>
        <taxon>Fusobacteriales</taxon>
        <taxon>Leptotrichiaceae</taxon>
        <taxon>Sebaldella</taxon>
    </lineage>
</organism>
<reference evidence="10" key="1">
    <citation type="submission" date="2009-09" db="EMBL/GenBank/DDBJ databases">
        <title>The complete chromosome of Sebaldella termitidis ATCC 33386.</title>
        <authorList>
            <consortium name="US DOE Joint Genome Institute (JGI-PGF)"/>
            <person name="Lucas S."/>
            <person name="Copeland A."/>
            <person name="Lapidus A."/>
            <person name="Glavina del Rio T."/>
            <person name="Dalin E."/>
            <person name="Tice H."/>
            <person name="Bruce D."/>
            <person name="Goodwin L."/>
            <person name="Pitluck S."/>
            <person name="Kyrpides N."/>
            <person name="Mavromatis K."/>
            <person name="Ivanova N."/>
            <person name="Mikhailova N."/>
            <person name="Sims D."/>
            <person name="Meincke L."/>
            <person name="Brettin T."/>
            <person name="Detter J.C."/>
            <person name="Han C."/>
            <person name="Larimer F."/>
            <person name="Land M."/>
            <person name="Hauser L."/>
            <person name="Markowitz V."/>
            <person name="Cheng J.F."/>
            <person name="Hugenholtz P."/>
            <person name="Woyke T."/>
            <person name="Wu D."/>
            <person name="Eisen J.A."/>
        </authorList>
    </citation>
    <scope>NUCLEOTIDE SEQUENCE [LARGE SCALE GENOMIC DNA]</scope>
    <source>
        <strain evidence="10">ATCC 33386 / NCTC 11300</strain>
    </source>
</reference>
<dbReference type="PANTHER" id="PTHR43480:SF1">
    <property type="entry name" value="ACYL-[ACYL-CARRIER-PROTEIN]--UDP-N-ACETYLGLUCOSAMINE O-ACYLTRANSFERASE, MITOCHONDRIAL-RELATED"/>
    <property type="match status" value="1"/>
</dbReference>
<dbReference type="SUPFAM" id="SSF51161">
    <property type="entry name" value="Trimeric LpxA-like enzymes"/>
    <property type="match status" value="1"/>
</dbReference>
<keyword evidence="4 9" id="KW-0808">Transferase</keyword>
<dbReference type="eggNOG" id="COG1043">
    <property type="taxonomic scope" value="Bacteria"/>
</dbReference>
<dbReference type="InterPro" id="IPR001451">
    <property type="entry name" value="Hexapep"/>
</dbReference>
<accession>D1AL62</accession>
<keyword evidence="10" id="KW-1185">Reference proteome</keyword>
<feature type="domain" description="UDP N-acetylglucosamine O-acyltransferase C-terminal" evidence="8">
    <location>
        <begin position="176"/>
        <end position="256"/>
    </location>
</feature>
<dbReference type="PANTHER" id="PTHR43480">
    <property type="entry name" value="ACYL-[ACYL-CARRIER-PROTEIN]--UDP-N-ACETYLGLUCOSAMINE O-ACYLTRANSFERASE"/>
    <property type="match status" value="1"/>
</dbReference>
<dbReference type="KEGG" id="str:Sterm_2352"/>
<evidence type="ECO:0000256" key="5">
    <source>
        <dbReference type="ARBA" id="ARBA00022737"/>
    </source>
</evidence>
<name>D1AL62_SEBTE</name>
<evidence type="ECO:0000259" key="8">
    <source>
        <dbReference type="Pfam" id="PF13720"/>
    </source>
</evidence>
<dbReference type="GO" id="GO:0008780">
    <property type="term" value="F:acyl-[acyl-carrier-protein]-UDP-N-acetylglucosamine O-acyltransferase activity"/>
    <property type="evidence" value="ECO:0007669"/>
    <property type="project" value="UniProtKB-EC"/>
</dbReference>
<proteinExistence type="predicted"/>
<evidence type="ECO:0000256" key="6">
    <source>
        <dbReference type="ARBA" id="ARBA00023098"/>
    </source>
</evidence>
<dbReference type="Pfam" id="PF00132">
    <property type="entry name" value="Hexapep"/>
    <property type="match status" value="2"/>
</dbReference>
<dbReference type="Proteomes" id="UP000000845">
    <property type="component" value="Chromosome"/>
</dbReference>
<evidence type="ECO:0000313" key="10">
    <source>
        <dbReference type="Proteomes" id="UP000000845"/>
    </source>
</evidence>
<dbReference type="GO" id="GO:0016020">
    <property type="term" value="C:membrane"/>
    <property type="evidence" value="ECO:0007669"/>
    <property type="project" value="GOC"/>
</dbReference>
<sequence length="258" mass="28878">MSIHIHETAIVSDKAIIADDVKIGPFCIIGPQVSIGAGTVLESHVTLDGDTTIGENNYIYSFVSIGKMPQDIDYLNEHTKITIGNNNKIREFVTIHRGTEDKFETKIENNCLIMAYVHIGNDCTIESNCILGNNVTLTGHVYVETNAIISALTPVYENVRIGCHAMVGGASYVFQDILPFTLAEGVKANSAFINMVGLRRRGFSEDEIRNLKEAYKIIFKRGNKLEEAIRQMQEKFPDDKNIKHMIQFIRESKRGIAR</sequence>
<dbReference type="CDD" id="cd03351">
    <property type="entry name" value="LbH_UDP-GlcNAc_AT"/>
    <property type="match status" value="1"/>
</dbReference>
<protein>
    <submittedName>
        <fullName evidence="9">Acyl-(Acyl-carrier-protein)--UDP-N-acetylglucosamine O-acyltransferase</fullName>
        <ecNumber evidence="9">2.3.1.129</ecNumber>
    </submittedName>
</protein>
<dbReference type="NCBIfam" id="NF003657">
    <property type="entry name" value="PRK05289.1"/>
    <property type="match status" value="1"/>
</dbReference>
<dbReference type="Gene3D" id="2.160.10.10">
    <property type="entry name" value="Hexapeptide repeat proteins"/>
    <property type="match status" value="1"/>
</dbReference>
<dbReference type="InterPro" id="IPR037157">
    <property type="entry name" value="Acetyltransf_C_sf"/>
</dbReference>
<dbReference type="AlphaFoldDB" id="D1AL62"/>
<dbReference type="Pfam" id="PF13720">
    <property type="entry name" value="Acetyltransf_11"/>
    <property type="match status" value="1"/>
</dbReference>
<dbReference type="GO" id="GO:0009245">
    <property type="term" value="P:lipid A biosynthetic process"/>
    <property type="evidence" value="ECO:0007669"/>
    <property type="project" value="UniProtKB-KW"/>
</dbReference>
<dbReference type="HOGENOM" id="CLU_061249_0_0_0"/>
<evidence type="ECO:0000313" key="9">
    <source>
        <dbReference type="EMBL" id="ACZ09205.1"/>
    </source>
</evidence>
<gene>
    <name evidence="9" type="ordered locus">Sterm_2352</name>
</gene>
<dbReference type="NCBIfam" id="TIGR01852">
    <property type="entry name" value="lipid_A_lpxA"/>
    <property type="match status" value="1"/>
</dbReference>
<keyword evidence="1" id="KW-0963">Cytoplasm</keyword>
<keyword evidence="5" id="KW-0677">Repeat</keyword>
<evidence type="ECO:0000256" key="1">
    <source>
        <dbReference type="ARBA" id="ARBA00022490"/>
    </source>
</evidence>
<evidence type="ECO:0000256" key="4">
    <source>
        <dbReference type="ARBA" id="ARBA00022679"/>
    </source>
</evidence>